<evidence type="ECO:0008006" key="5">
    <source>
        <dbReference type="Google" id="ProtNLM"/>
    </source>
</evidence>
<feature type="transmembrane region" description="Helical" evidence="1">
    <location>
        <begin position="145"/>
        <end position="166"/>
    </location>
</feature>
<proteinExistence type="predicted"/>
<dbReference type="EMBL" id="CAUYUJ010020234">
    <property type="protein sequence ID" value="CAK0896746.1"/>
    <property type="molecule type" value="Genomic_DNA"/>
</dbReference>
<reference evidence="3" key="1">
    <citation type="submission" date="2023-10" db="EMBL/GenBank/DDBJ databases">
        <authorList>
            <person name="Chen Y."/>
            <person name="Shah S."/>
            <person name="Dougan E. K."/>
            <person name="Thang M."/>
            <person name="Chan C."/>
        </authorList>
    </citation>
    <scope>NUCLEOTIDE SEQUENCE [LARGE SCALE GENOMIC DNA]</scope>
</reference>
<evidence type="ECO:0000256" key="2">
    <source>
        <dbReference type="SAM" id="SignalP"/>
    </source>
</evidence>
<keyword evidence="4" id="KW-1185">Reference proteome</keyword>
<comment type="caution">
    <text evidence="3">The sequence shown here is derived from an EMBL/GenBank/DDBJ whole genome shotgun (WGS) entry which is preliminary data.</text>
</comment>
<keyword evidence="1" id="KW-1133">Transmembrane helix</keyword>
<name>A0ABN9XCN5_9DINO</name>
<keyword evidence="2" id="KW-0732">Signal</keyword>
<accession>A0ABN9XCN5</accession>
<keyword evidence="1" id="KW-0472">Membrane</keyword>
<evidence type="ECO:0000313" key="4">
    <source>
        <dbReference type="Proteomes" id="UP001189429"/>
    </source>
</evidence>
<sequence length="276" mass="29498">MPWEMTRRAGLLLLAALCIGGAPAGAHGAEAPYFLIAHDHRCAEASQLQSGLDPDKRSLEECYQECLANSECAYFAHWPSTGELGSAMDACRIYASPCLPFSSLLEGYHNNIYQMGQDPRSHIHSAVGVLMGGRERASSVEHSHLLVALSLVLSLSAILATVVLGIRRLPKVWLTQGFPGYSRRLGTPGSLPPGWIGMAGFRPLKVVENELFSFQLLSSTCSIVILIVATGIFPKGSYTFVISAAGTAAVEDSRSLVSLASQSPRGPGSQSTRPRS</sequence>
<organism evidence="3 4">
    <name type="scientific">Prorocentrum cordatum</name>
    <dbReference type="NCBI Taxonomy" id="2364126"/>
    <lineage>
        <taxon>Eukaryota</taxon>
        <taxon>Sar</taxon>
        <taxon>Alveolata</taxon>
        <taxon>Dinophyceae</taxon>
        <taxon>Prorocentrales</taxon>
        <taxon>Prorocentraceae</taxon>
        <taxon>Prorocentrum</taxon>
    </lineage>
</organism>
<evidence type="ECO:0000313" key="3">
    <source>
        <dbReference type="EMBL" id="CAK0896746.1"/>
    </source>
</evidence>
<feature type="signal peptide" evidence="2">
    <location>
        <begin position="1"/>
        <end position="28"/>
    </location>
</feature>
<dbReference type="Proteomes" id="UP001189429">
    <property type="component" value="Unassembled WGS sequence"/>
</dbReference>
<feature type="transmembrane region" description="Helical" evidence="1">
    <location>
        <begin position="211"/>
        <end position="233"/>
    </location>
</feature>
<feature type="chain" id="PRO_5045155303" description="Apple domain-containing protein" evidence="2">
    <location>
        <begin position="29"/>
        <end position="276"/>
    </location>
</feature>
<evidence type="ECO:0000256" key="1">
    <source>
        <dbReference type="SAM" id="Phobius"/>
    </source>
</evidence>
<keyword evidence="1" id="KW-0812">Transmembrane</keyword>
<gene>
    <name evidence="3" type="ORF">PCOR1329_LOCUS75121</name>
</gene>
<protein>
    <recommendedName>
        <fullName evidence="5">Apple domain-containing protein</fullName>
    </recommendedName>
</protein>